<feature type="region of interest" description="Disordered" evidence="7">
    <location>
        <begin position="297"/>
        <end position="354"/>
    </location>
</feature>
<dbReference type="AlphaFoldDB" id="A0A2N9EXC4"/>
<reference evidence="10" key="1">
    <citation type="submission" date="2018-02" db="EMBL/GenBank/DDBJ databases">
        <authorList>
            <person name="Cohen D.B."/>
            <person name="Kent A.D."/>
        </authorList>
    </citation>
    <scope>NUCLEOTIDE SEQUENCE</scope>
</reference>
<dbReference type="GO" id="GO:1990904">
    <property type="term" value="C:ribonucleoprotein complex"/>
    <property type="evidence" value="ECO:0007669"/>
    <property type="project" value="InterPro"/>
</dbReference>
<dbReference type="SMART" id="SM00360">
    <property type="entry name" value="RRM"/>
    <property type="match status" value="1"/>
</dbReference>
<dbReference type="GO" id="GO:0006396">
    <property type="term" value="P:RNA processing"/>
    <property type="evidence" value="ECO:0007669"/>
    <property type="project" value="InterPro"/>
</dbReference>
<sequence>MAQAQPEPEDKIQEKDMNMKETSSVVPFKFNAQAPEFVPRSQTQVPISGYYYPCFHLVGGSGGGSDWLYVGDQDPAHLISNPNVVLPNRSNSKTIHTNDLHQKIIKQVEFQFSNISLLAYDALLRHINKDPEGYVPISVIASTKKIKSLVTNNPVLVQALRSSSRLVVSDDGKKVRRKDPFTEKDKEELQSRVVVAENLPEDHSHQNLEKIFGVVGSVKSIRICHPQEPNSSRSRGDFPISNKLHALVEYETTEIAERAVEKLNDERNWRKGLRVKLLLRRSPKSVLKSRKSHFDGLLDEDEVPHTESTADSSHPNNTEPVVESNAEENSVGSRKGWARGRGKSRGRAQNHSGRGLLALSTQLCSSGIQCEASAKQASKGPRMPDGTRGFTIGRGKPLSTPVLVSSP</sequence>
<evidence type="ECO:0000256" key="5">
    <source>
        <dbReference type="ARBA" id="ARBA00023242"/>
    </source>
</evidence>
<dbReference type="PROSITE" id="PS50102">
    <property type="entry name" value="RRM"/>
    <property type="match status" value="1"/>
</dbReference>
<evidence type="ECO:0000256" key="7">
    <source>
        <dbReference type="SAM" id="MobiDB-lite"/>
    </source>
</evidence>
<feature type="compositionally biased region" description="Polar residues" evidence="7">
    <location>
        <begin position="306"/>
        <end position="319"/>
    </location>
</feature>
<dbReference type="InterPro" id="IPR035979">
    <property type="entry name" value="RBD_domain_sf"/>
</dbReference>
<protein>
    <recommendedName>
        <fullName evidence="11">HTH La-type RNA-binding domain-containing protein</fullName>
    </recommendedName>
</protein>
<evidence type="ECO:0000256" key="4">
    <source>
        <dbReference type="ARBA" id="ARBA00023163"/>
    </source>
</evidence>
<dbReference type="PRINTS" id="PR00302">
    <property type="entry name" value="LUPUSLA"/>
</dbReference>
<evidence type="ECO:0000256" key="2">
    <source>
        <dbReference type="ARBA" id="ARBA00022884"/>
    </source>
</evidence>
<dbReference type="InterPro" id="IPR012677">
    <property type="entry name" value="Nucleotide-bd_a/b_plait_sf"/>
</dbReference>
<evidence type="ECO:0000259" key="8">
    <source>
        <dbReference type="PROSITE" id="PS50102"/>
    </source>
</evidence>
<proteinExistence type="predicted"/>
<dbReference type="Gene3D" id="3.30.70.330">
    <property type="match status" value="1"/>
</dbReference>
<dbReference type="InterPro" id="IPR036388">
    <property type="entry name" value="WH-like_DNA-bd_sf"/>
</dbReference>
<dbReference type="InterPro" id="IPR036390">
    <property type="entry name" value="WH_DNA-bd_sf"/>
</dbReference>
<keyword evidence="5" id="KW-0539">Nucleus</keyword>
<dbReference type="InterPro" id="IPR002344">
    <property type="entry name" value="Lupus_La"/>
</dbReference>
<dbReference type="InterPro" id="IPR000504">
    <property type="entry name" value="RRM_dom"/>
</dbReference>
<evidence type="ECO:0000313" key="10">
    <source>
        <dbReference type="EMBL" id="SPC79492.1"/>
    </source>
</evidence>
<organism evidence="10">
    <name type="scientific">Fagus sylvatica</name>
    <name type="common">Beechnut</name>
    <dbReference type="NCBI Taxonomy" id="28930"/>
    <lineage>
        <taxon>Eukaryota</taxon>
        <taxon>Viridiplantae</taxon>
        <taxon>Streptophyta</taxon>
        <taxon>Embryophyta</taxon>
        <taxon>Tracheophyta</taxon>
        <taxon>Spermatophyta</taxon>
        <taxon>Magnoliopsida</taxon>
        <taxon>eudicotyledons</taxon>
        <taxon>Gunneridae</taxon>
        <taxon>Pentapetalae</taxon>
        <taxon>rosids</taxon>
        <taxon>fabids</taxon>
        <taxon>Fagales</taxon>
        <taxon>Fagaceae</taxon>
        <taxon>Fagus</taxon>
    </lineage>
</organism>
<feature type="domain" description="HTH La-type RNA-binding" evidence="9">
    <location>
        <begin position="94"/>
        <end position="185"/>
    </location>
</feature>
<feature type="domain" description="RRM" evidence="8">
    <location>
        <begin position="192"/>
        <end position="282"/>
    </location>
</feature>
<dbReference type="SUPFAM" id="SSF54928">
    <property type="entry name" value="RNA-binding domain, RBD"/>
    <property type="match status" value="1"/>
</dbReference>
<keyword evidence="4" id="KW-0804">Transcription</keyword>
<name>A0A2N9EXC4_FAGSY</name>
<evidence type="ECO:0008006" key="11">
    <source>
        <dbReference type="Google" id="ProtNLM"/>
    </source>
</evidence>
<gene>
    <name evidence="10" type="ORF">FSB_LOCUS7374</name>
</gene>
<comment type="subcellular location">
    <subcellularLocation>
        <location evidence="1">Nucleus</location>
    </subcellularLocation>
</comment>
<dbReference type="PANTHER" id="PTHR22792:SF62">
    <property type="entry name" value="LA-RELATED PROTEIN 7"/>
    <property type="match status" value="1"/>
</dbReference>
<keyword evidence="3" id="KW-0805">Transcription regulation</keyword>
<evidence type="ECO:0000256" key="1">
    <source>
        <dbReference type="ARBA" id="ARBA00004123"/>
    </source>
</evidence>
<dbReference type="InterPro" id="IPR045180">
    <property type="entry name" value="La_dom_prot"/>
</dbReference>
<feature type="region of interest" description="Disordered" evidence="7">
    <location>
        <begin position="371"/>
        <end position="407"/>
    </location>
</feature>
<accession>A0A2N9EXC4</accession>
<dbReference type="GO" id="GO:0005634">
    <property type="term" value="C:nucleus"/>
    <property type="evidence" value="ECO:0007669"/>
    <property type="project" value="UniProtKB-SubCell"/>
</dbReference>
<dbReference type="EMBL" id="OIVN01000391">
    <property type="protein sequence ID" value="SPC79492.1"/>
    <property type="molecule type" value="Genomic_DNA"/>
</dbReference>
<dbReference type="SUPFAM" id="SSF46785">
    <property type="entry name" value="Winged helix' DNA-binding domain"/>
    <property type="match status" value="1"/>
</dbReference>
<evidence type="ECO:0000259" key="9">
    <source>
        <dbReference type="PROSITE" id="PS50961"/>
    </source>
</evidence>
<evidence type="ECO:0000256" key="3">
    <source>
        <dbReference type="ARBA" id="ARBA00023015"/>
    </source>
</evidence>
<dbReference type="Pfam" id="PF00076">
    <property type="entry name" value="RRM_1"/>
    <property type="match status" value="1"/>
</dbReference>
<feature type="compositionally biased region" description="Basic residues" evidence="7">
    <location>
        <begin position="336"/>
        <end position="348"/>
    </location>
</feature>
<dbReference type="Gene3D" id="1.10.10.10">
    <property type="entry name" value="Winged helix-like DNA-binding domain superfamily/Winged helix DNA-binding domain"/>
    <property type="match status" value="1"/>
</dbReference>
<dbReference type="CDD" id="cd12288">
    <property type="entry name" value="RRM_La_like_plant"/>
    <property type="match status" value="1"/>
</dbReference>
<dbReference type="PROSITE" id="PS50961">
    <property type="entry name" value="HTH_LA"/>
    <property type="match status" value="1"/>
</dbReference>
<dbReference type="GO" id="GO:0003723">
    <property type="term" value="F:RNA binding"/>
    <property type="evidence" value="ECO:0007669"/>
    <property type="project" value="UniProtKB-UniRule"/>
</dbReference>
<dbReference type="SMART" id="SM00715">
    <property type="entry name" value="LA"/>
    <property type="match status" value="1"/>
</dbReference>
<dbReference type="PANTHER" id="PTHR22792">
    <property type="entry name" value="LUPUS LA PROTEIN-RELATED"/>
    <property type="match status" value="1"/>
</dbReference>
<dbReference type="InterPro" id="IPR034878">
    <property type="entry name" value="La-rel_plant_RRM"/>
</dbReference>
<keyword evidence="2 6" id="KW-0694">RNA-binding</keyword>
<dbReference type="InterPro" id="IPR006630">
    <property type="entry name" value="La_HTH"/>
</dbReference>
<evidence type="ECO:0000256" key="6">
    <source>
        <dbReference type="PROSITE-ProRule" id="PRU00332"/>
    </source>
</evidence>
<dbReference type="Pfam" id="PF05383">
    <property type="entry name" value="La"/>
    <property type="match status" value="1"/>
</dbReference>